<keyword evidence="1" id="KW-0378">Hydrolase</keyword>
<dbReference type="EC" id="3.4.19.13" evidence="1"/>
<dbReference type="PANTHER" id="PTHR11686">
    <property type="entry name" value="GAMMA GLUTAMYL TRANSPEPTIDASE"/>
    <property type="match status" value="1"/>
</dbReference>
<keyword evidence="2" id="KW-0732">Signal</keyword>
<evidence type="ECO:0000256" key="1">
    <source>
        <dbReference type="RuleBase" id="RU368068"/>
    </source>
</evidence>
<dbReference type="Pfam" id="PF01019">
    <property type="entry name" value="G_glu_transpept"/>
    <property type="match status" value="1"/>
</dbReference>
<feature type="chain" id="PRO_5046147592" description="Glutathione hydrolase" evidence="2">
    <location>
        <begin position="25"/>
        <end position="552"/>
    </location>
</feature>
<dbReference type="Gene3D" id="1.10.246.130">
    <property type="match status" value="1"/>
</dbReference>
<proteinExistence type="predicted"/>
<keyword evidence="1" id="KW-0012">Acyltransferase</keyword>
<gene>
    <name evidence="3" type="primary">g5770</name>
    <name evidence="3" type="ORF">EsDP_00005770</name>
</gene>
<comment type="catalytic activity">
    <reaction evidence="1">
        <text>an N-terminal (5-L-glutamyl)-[peptide] + an alpha-amino acid = 5-L-glutamyl amino acid + an N-terminal L-alpha-aminoacyl-[peptide]</text>
        <dbReference type="Rhea" id="RHEA:23904"/>
        <dbReference type="Rhea" id="RHEA-COMP:9780"/>
        <dbReference type="Rhea" id="RHEA-COMP:9795"/>
        <dbReference type="ChEBI" id="CHEBI:77644"/>
        <dbReference type="ChEBI" id="CHEBI:78597"/>
        <dbReference type="ChEBI" id="CHEBI:78599"/>
        <dbReference type="ChEBI" id="CHEBI:78608"/>
        <dbReference type="EC" id="2.3.2.2"/>
    </reaction>
</comment>
<dbReference type="EC" id="2.3.2.2" evidence="1"/>
<organism evidence="3 4">
    <name type="scientific">Epichloe bromicola</name>
    <dbReference type="NCBI Taxonomy" id="79588"/>
    <lineage>
        <taxon>Eukaryota</taxon>
        <taxon>Fungi</taxon>
        <taxon>Dikarya</taxon>
        <taxon>Ascomycota</taxon>
        <taxon>Pezizomycotina</taxon>
        <taxon>Sordariomycetes</taxon>
        <taxon>Hypocreomycetidae</taxon>
        <taxon>Hypocreales</taxon>
        <taxon>Clavicipitaceae</taxon>
        <taxon>Epichloe</taxon>
    </lineage>
</organism>
<dbReference type="PRINTS" id="PR01210">
    <property type="entry name" value="GGTRANSPTASE"/>
</dbReference>
<accession>A0ABQ0CVP0</accession>
<reference evidence="4" key="1">
    <citation type="submission" date="2024-06" db="EMBL/GenBank/DDBJ databases">
        <title>Draft Genome Sequences of Epichloe bromicola Strains Isolated from Elymus ciliaris.</title>
        <authorList>
            <consortium name="Epichloe bromicola genome sequencing consortium"/>
            <person name="Miura A."/>
            <person name="Imano S."/>
            <person name="Ashida A."/>
            <person name="Sato I."/>
            <person name="Chiba S."/>
            <person name="Tanaka A."/>
            <person name="Camagna M."/>
            <person name="Takemoto D."/>
        </authorList>
    </citation>
    <scope>NUCLEOTIDE SEQUENCE [LARGE SCALE GENOMIC DNA]</scope>
    <source>
        <strain evidence="4">DP</strain>
    </source>
</reference>
<comment type="catalytic activity">
    <reaction evidence="1">
        <text>an S-substituted glutathione + H2O = an S-substituted L-cysteinylglycine + L-glutamate</text>
        <dbReference type="Rhea" id="RHEA:59468"/>
        <dbReference type="ChEBI" id="CHEBI:15377"/>
        <dbReference type="ChEBI" id="CHEBI:29985"/>
        <dbReference type="ChEBI" id="CHEBI:90779"/>
        <dbReference type="ChEBI" id="CHEBI:143103"/>
        <dbReference type="EC" id="3.4.19.13"/>
    </reaction>
</comment>
<sequence>MLSKFKSIQHLLLAATTLTAIVNGEEHEIGPRLGAVASESSICSRIGTRLLEDGGNAVDAIVGTVFCVGTVAMYHSGIGGGGFMLLRAANGSYEFIDFRETAPAAAFEDMYKGNANASELRATEYIHKNYGKLKWADTIAPSIKLARWGFPVTEDLVRYMDSVSPNKFLTEDPAWALDFAPRGRRVRLGETMTRKRFANTLETIATEGVDAFYTGAMAKATIAALKNANGTMTLDDLKNYTIAHRQPIDIQYRGYKLTSTNAPSSGSVALSALNTLNGYDEFQEPSRSNSSTQLMVEAIKWAYSQRTELADPSFVSGMDAYTKSMISPETGAEIRSKISGERTFNLSYYDPKGLESLETPGTSHMVSADASGLSVSMTTTVNLLFGSHLMVPETGIIMNNQMNDFSIPGESNAFGYIPSEANFVKAGKRPLSSISPIIAETPDGKLFFSIGCAGGSRITTANIQNAIHLIDGNMTVAEAIKEPRLHDQLVPTTLEFEYAYSNDTVSCLKSLHHNATWVAPGQSTAQGLRWLPNGMFEAAGEPRQRNSGGFAV</sequence>
<keyword evidence="1" id="KW-0808">Transferase</keyword>
<name>A0ABQ0CVP0_9HYPO</name>
<dbReference type="NCBIfam" id="TIGR00066">
    <property type="entry name" value="g_glut_trans"/>
    <property type="match status" value="1"/>
</dbReference>
<dbReference type="InterPro" id="IPR043137">
    <property type="entry name" value="GGT_ssub_C"/>
</dbReference>
<comment type="function">
    <text evidence="1">Cleaves the gamma-glutamyl peptide bond of glutathione and glutathione conjugates.</text>
</comment>
<protein>
    <recommendedName>
        <fullName evidence="1">Glutathione hydrolase</fullName>
        <ecNumber evidence="1">2.3.2.2</ecNumber>
        <ecNumber evidence="1">3.4.19.13</ecNumber>
    </recommendedName>
    <alternativeName>
        <fullName evidence="1">Gamma-glutamyltransferase</fullName>
    </alternativeName>
    <alternativeName>
        <fullName evidence="1">Gamma-glutamyltranspeptidase</fullName>
    </alternativeName>
</protein>
<dbReference type="InterPro" id="IPR029055">
    <property type="entry name" value="Ntn_hydrolases_N"/>
</dbReference>
<dbReference type="SUPFAM" id="SSF56235">
    <property type="entry name" value="N-terminal nucleophile aminohydrolases (Ntn hydrolases)"/>
    <property type="match status" value="1"/>
</dbReference>
<dbReference type="PANTHER" id="PTHR11686:SF62">
    <property type="entry name" value="GLUTATHIONE HYDROLASE"/>
    <property type="match status" value="1"/>
</dbReference>
<dbReference type="Gene3D" id="3.60.20.40">
    <property type="match status" value="1"/>
</dbReference>
<evidence type="ECO:0000313" key="4">
    <source>
        <dbReference type="Proteomes" id="UP001562357"/>
    </source>
</evidence>
<keyword evidence="4" id="KW-1185">Reference proteome</keyword>
<evidence type="ECO:0000256" key="2">
    <source>
        <dbReference type="SAM" id="SignalP"/>
    </source>
</evidence>
<dbReference type="InterPro" id="IPR043138">
    <property type="entry name" value="GGT_lsub"/>
</dbReference>
<feature type="signal peptide" evidence="2">
    <location>
        <begin position="1"/>
        <end position="24"/>
    </location>
</feature>
<dbReference type="Proteomes" id="UP001562357">
    <property type="component" value="Unassembled WGS sequence"/>
</dbReference>
<dbReference type="InterPro" id="IPR000101">
    <property type="entry name" value="GGT_peptidase"/>
</dbReference>
<comment type="catalytic activity">
    <reaction evidence="1">
        <text>glutathione + H2O = L-cysteinylglycine + L-glutamate</text>
        <dbReference type="Rhea" id="RHEA:28807"/>
        <dbReference type="ChEBI" id="CHEBI:15377"/>
        <dbReference type="ChEBI" id="CHEBI:29985"/>
        <dbReference type="ChEBI" id="CHEBI:57925"/>
        <dbReference type="ChEBI" id="CHEBI:61694"/>
        <dbReference type="EC" id="3.4.19.13"/>
    </reaction>
</comment>
<dbReference type="EMBL" id="BAAFGZ010000287">
    <property type="protein sequence ID" value="GAB0137510.1"/>
    <property type="molecule type" value="Genomic_DNA"/>
</dbReference>
<comment type="pathway">
    <text evidence="1">Sulfur metabolism; glutathione metabolism.</text>
</comment>
<comment type="caution">
    <text evidence="3">The sequence shown here is derived from an EMBL/GenBank/DDBJ whole genome shotgun (WGS) entry which is preliminary data.</text>
</comment>
<evidence type="ECO:0000313" key="3">
    <source>
        <dbReference type="EMBL" id="GAB0137510.1"/>
    </source>
</evidence>